<evidence type="ECO:0000256" key="1">
    <source>
        <dbReference type="SAM" id="Phobius"/>
    </source>
</evidence>
<feature type="transmembrane region" description="Helical" evidence="1">
    <location>
        <begin position="52"/>
        <end position="74"/>
    </location>
</feature>
<protein>
    <submittedName>
        <fullName evidence="2">Uncharacterized protein</fullName>
    </submittedName>
</protein>
<accession>A0ABY8VQ09</accession>
<keyword evidence="1" id="KW-0812">Transmembrane</keyword>
<keyword evidence="1" id="KW-1133">Transmembrane helix</keyword>
<evidence type="ECO:0000313" key="2">
    <source>
        <dbReference type="EMBL" id="WIM70278.1"/>
    </source>
</evidence>
<dbReference type="EMBL" id="CP126970">
    <property type="protein sequence ID" value="WIM70278.1"/>
    <property type="molecule type" value="Genomic_DNA"/>
</dbReference>
<proteinExistence type="predicted"/>
<keyword evidence="1" id="KW-0472">Membrane</keyword>
<sequence length="178" mass="19376">MDTITLRPSAAHLARSRAVIIGVIFLVVLAPILLGLLCSARAQADPTLESFYLVATAAPATGMLLSLIMLAVVLHRRSRPTLRIDDRVTLPRTGVTFPLSQLSHIQLYSRPGRGTFLVLLPAHVPERVGRSGEDTRALAPYTVRFPEGATPQPFELVDLIRARVPEVGVDKLGTVRSR</sequence>
<dbReference type="Proteomes" id="UP001238805">
    <property type="component" value="Chromosome"/>
</dbReference>
<name>A0ABY8VQ09_9CORY</name>
<reference evidence="2 3" key="1">
    <citation type="submission" date="2023-05" db="EMBL/GenBank/DDBJ databases">
        <title>Corynebacterium suedekumii sp. nov. and Corynebacterium breve sp. nov. isolated from raw cow's milk.</title>
        <authorList>
            <person name="Baer M.K."/>
            <person name="Mehl L."/>
            <person name="Hellmuth R."/>
            <person name="Marke G."/>
            <person name="Lipski A."/>
        </authorList>
    </citation>
    <scope>NUCLEOTIDE SEQUENCE [LARGE SCALE GENOMIC DNA]</scope>
    <source>
        <strain evidence="2 3">LM112</strain>
    </source>
</reference>
<gene>
    <name evidence="2" type="ORF">QP029_14105</name>
</gene>
<organism evidence="2 3">
    <name type="scientific">Corynebacterium suedekumii</name>
    <dbReference type="NCBI Taxonomy" id="3049801"/>
    <lineage>
        <taxon>Bacteria</taxon>
        <taxon>Bacillati</taxon>
        <taxon>Actinomycetota</taxon>
        <taxon>Actinomycetes</taxon>
        <taxon>Mycobacteriales</taxon>
        <taxon>Corynebacteriaceae</taxon>
        <taxon>Corynebacterium</taxon>
    </lineage>
</organism>
<keyword evidence="3" id="KW-1185">Reference proteome</keyword>
<dbReference type="RefSeq" id="WP_284874868.1">
    <property type="nucleotide sequence ID" value="NZ_CP126970.1"/>
</dbReference>
<evidence type="ECO:0000313" key="3">
    <source>
        <dbReference type="Proteomes" id="UP001238805"/>
    </source>
</evidence>